<reference evidence="4" key="1">
    <citation type="submission" date="2021-04" db="EMBL/GenBank/DDBJ databases">
        <title>Sequencing of actinobacteria type strains.</title>
        <authorList>
            <person name="Nguyen G.-S."/>
            <person name="Wentzel A."/>
        </authorList>
    </citation>
    <scope>NUCLEOTIDE SEQUENCE</scope>
    <source>
        <strain evidence="4">DSM 42095</strain>
    </source>
</reference>
<keyword evidence="5" id="KW-1185">Reference proteome</keyword>
<gene>
    <name evidence="4" type="ORF">KDA82_36125</name>
</gene>
<dbReference type="GO" id="GO:0005737">
    <property type="term" value="C:cytoplasm"/>
    <property type="evidence" value="ECO:0007669"/>
    <property type="project" value="TreeGrafter"/>
</dbReference>
<dbReference type="Pfam" id="PF00501">
    <property type="entry name" value="AMP-binding"/>
    <property type="match status" value="1"/>
</dbReference>
<accession>A0A8T4J7I8</accession>
<keyword evidence="2" id="KW-0597">Phosphoprotein</keyword>
<name>A0A8T4J7I8_9ACTN</name>
<dbReference type="FunFam" id="2.30.38.10:FF:000001">
    <property type="entry name" value="Non-ribosomal peptide synthetase PvdI"/>
    <property type="match status" value="1"/>
</dbReference>
<evidence type="ECO:0000256" key="1">
    <source>
        <dbReference type="ARBA" id="ARBA00022450"/>
    </source>
</evidence>
<evidence type="ECO:0000313" key="5">
    <source>
        <dbReference type="Proteomes" id="UP000675554"/>
    </source>
</evidence>
<dbReference type="InterPro" id="IPR000873">
    <property type="entry name" value="AMP-dep_synth/lig_dom"/>
</dbReference>
<evidence type="ECO:0000259" key="3">
    <source>
        <dbReference type="Pfam" id="PF00501"/>
    </source>
</evidence>
<dbReference type="Proteomes" id="UP000675554">
    <property type="component" value="Unassembled WGS sequence"/>
</dbReference>
<comment type="caution">
    <text evidence="4">The sequence shown here is derived from an EMBL/GenBank/DDBJ whole genome shotgun (WGS) entry which is preliminary data.</text>
</comment>
<dbReference type="SUPFAM" id="SSF56801">
    <property type="entry name" value="Acetyl-CoA synthetase-like"/>
    <property type="match status" value="1"/>
</dbReference>
<feature type="non-terminal residue" evidence="4">
    <location>
        <position position="1"/>
    </location>
</feature>
<dbReference type="GO" id="GO:0043041">
    <property type="term" value="P:amino acid activation for nonribosomal peptide biosynthetic process"/>
    <property type="evidence" value="ECO:0007669"/>
    <property type="project" value="TreeGrafter"/>
</dbReference>
<dbReference type="EMBL" id="JAGSMN010001345">
    <property type="protein sequence ID" value="MBR7678307.1"/>
    <property type="molecule type" value="Genomic_DNA"/>
</dbReference>
<keyword evidence="1" id="KW-0596">Phosphopantetheine</keyword>
<protein>
    <submittedName>
        <fullName evidence="4">AMP-binding protein</fullName>
    </submittedName>
</protein>
<dbReference type="PANTHER" id="PTHR45527">
    <property type="entry name" value="NONRIBOSOMAL PEPTIDE SYNTHETASE"/>
    <property type="match status" value="1"/>
</dbReference>
<dbReference type="PANTHER" id="PTHR45527:SF1">
    <property type="entry name" value="FATTY ACID SYNTHASE"/>
    <property type="match status" value="1"/>
</dbReference>
<evidence type="ECO:0000313" key="4">
    <source>
        <dbReference type="EMBL" id="MBR7678307.1"/>
    </source>
</evidence>
<feature type="non-terminal residue" evidence="4">
    <location>
        <position position="141"/>
    </location>
</feature>
<dbReference type="AlphaFoldDB" id="A0A8T4J7I8"/>
<feature type="domain" description="AMP-dependent synthetase/ligase" evidence="3">
    <location>
        <begin position="3"/>
        <end position="93"/>
    </location>
</feature>
<proteinExistence type="predicted"/>
<dbReference type="Gene3D" id="3.40.50.12780">
    <property type="entry name" value="N-terminal domain of ligase-like"/>
    <property type="match status" value="1"/>
</dbReference>
<dbReference type="InterPro" id="IPR042099">
    <property type="entry name" value="ANL_N_sf"/>
</dbReference>
<dbReference type="GO" id="GO:0044550">
    <property type="term" value="P:secondary metabolite biosynthetic process"/>
    <property type="evidence" value="ECO:0007669"/>
    <property type="project" value="TreeGrafter"/>
</dbReference>
<evidence type="ECO:0000256" key="2">
    <source>
        <dbReference type="ARBA" id="ARBA00022553"/>
    </source>
</evidence>
<sequence length="141" mass="15009">RIRAVVGGEPVPPELARTLAGRTASLLACYGPTETTVWSTTHAVGRVTTAAVPLGRPLRNTRCHVLDARLRPVPPGVTGELYVAGAGVATGYLHRPGLTATRFVPDPFGPPGDRMYRTGDLASWTADGVLRFHGRTDDQVK</sequence>
<dbReference type="GO" id="GO:0031177">
    <property type="term" value="F:phosphopantetheine binding"/>
    <property type="evidence" value="ECO:0007669"/>
    <property type="project" value="TreeGrafter"/>
</dbReference>
<organism evidence="4 5">
    <name type="scientific">Streptomyces daliensis</name>
    <dbReference type="NCBI Taxonomy" id="299421"/>
    <lineage>
        <taxon>Bacteria</taxon>
        <taxon>Bacillati</taxon>
        <taxon>Actinomycetota</taxon>
        <taxon>Actinomycetes</taxon>
        <taxon>Kitasatosporales</taxon>
        <taxon>Streptomycetaceae</taxon>
        <taxon>Streptomyces</taxon>
    </lineage>
</organism>